<organism evidence="1 2">
    <name type="scientific">Xyrichtys novacula</name>
    <name type="common">Pearly razorfish</name>
    <name type="synonym">Hemipteronotus novacula</name>
    <dbReference type="NCBI Taxonomy" id="13765"/>
    <lineage>
        <taxon>Eukaryota</taxon>
        <taxon>Metazoa</taxon>
        <taxon>Chordata</taxon>
        <taxon>Craniata</taxon>
        <taxon>Vertebrata</taxon>
        <taxon>Euteleostomi</taxon>
        <taxon>Actinopterygii</taxon>
        <taxon>Neopterygii</taxon>
        <taxon>Teleostei</taxon>
        <taxon>Neoteleostei</taxon>
        <taxon>Acanthomorphata</taxon>
        <taxon>Eupercaria</taxon>
        <taxon>Labriformes</taxon>
        <taxon>Labridae</taxon>
        <taxon>Xyrichtys</taxon>
    </lineage>
</organism>
<dbReference type="GO" id="GO:0016874">
    <property type="term" value="F:ligase activity"/>
    <property type="evidence" value="ECO:0007669"/>
    <property type="project" value="UniProtKB-KW"/>
</dbReference>
<gene>
    <name evidence="1" type="ORF">XNOV1_A036508</name>
</gene>
<keyword evidence="1" id="KW-0436">Ligase</keyword>
<sequence length="144" mass="16451">MSDEKNPTVSVIAPLHALLLQAIQGTLGDSLFVRELKEAIHQDLSNSYTSEVEKATLNLASALDPRFKVLPFLPEEDKQETLSRMVVKAGITEETKMSRDPHLQKEECPVRYMNYLETLLGKPAGRQWHQHFQRSQPVTVQQRR</sequence>
<reference evidence="1" key="1">
    <citation type="submission" date="2023-08" db="EMBL/GenBank/DDBJ databases">
        <authorList>
            <person name="Alioto T."/>
            <person name="Alioto T."/>
            <person name="Gomez Garrido J."/>
        </authorList>
    </citation>
    <scope>NUCLEOTIDE SEQUENCE</scope>
</reference>
<dbReference type="EMBL" id="OY660884">
    <property type="protein sequence ID" value="CAJ1084173.1"/>
    <property type="molecule type" value="Genomic_DNA"/>
</dbReference>
<protein>
    <submittedName>
        <fullName evidence="1">E3 SUMO-protein ligase ZBED1-like</fullName>
    </submittedName>
</protein>
<proteinExistence type="predicted"/>
<keyword evidence="2" id="KW-1185">Reference proteome</keyword>
<dbReference type="AlphaFoldDB" id="A0AAV1HHL7"/>
<dbReference type="Proteomes" id="UP001178508">
    <property type="component" value="Chromosome 21"/>
</dbReference>
<evidence type="ECO:0000313" key="2">
    <source>
        <dbReference type="Proteomes" id="UP001178508"/>
    </source>
</evidence>
<accession>A0AAV1HHL7</accession>
<name>A0AAV1HHL7_XYRNO</name>
<evidence type="ECO:0000313" key="1">
    <source>
        <dbReference type="EMBL" id="CAJ1084173.1"/>
    </source>
</evidence>